<evidence type="ECO:0000313" key="3">
    <source>
        <dbReference type="EMBL" id="MCY0791908.1"/>
    </source>
</evidence>
<evidence type="ECO:0000313" key="2">
    <source>
        <dbReference type="EMBL" id="MBE8613926.1"/>
    </source>
</evidence>
<dbReference type="EMBL" id="JAPNMI010000018">
    <property type="protein sequence ID" value="MCY0791908.1"/>
    <property type="molecule type" value="Genomic_DNA"/>
</dbReference>
<organism evidence="1 4">
    <name type="scientific">Morganella morganii</name>
    <name type="common">Proteus morganii</name>
    <dbReference type="NCBI Taxonomy" id="582"/>
    <lineage>
        <taxon>Bacteria</taxon>
        <taxon>Pseudomonadati</taxon>
        <taxon>Pseudomonadota</taxon>
        <taxon>Gammaproteobacteria</taxon>
        <taxon>Enterobacterales</taxon>
        <taxon>Morganellaceae</taxon>
        <taxon>Morganella</taxon>
    </lineage>
</organism>
<dbReference type="InterPro" id="IPR020126">
    <property type="entry name" value="DUF2732"/>
</dbReference>
<reference evidence="2" key="2">
    <citation type="submission" date="2017-12" db="EMBL/GenBank/DDBJ databases">
        <title>Genome sequencing and analysis.</title>
        <authorList>
            <person name="Huang Y.-T."/>
        </authorList>
    </citation>
    <scope>NUCLEOTIDE SEQUENCE</scope>
    <source>
        <strain evidence="2">VGH116</strain>
    </source>
</reference>
<reference evidence="3" key="3">
    <citation type="submission" date="2022-08" db="EMBL/GenBank/DDBJ databases">
        <authorList>
            <person name="Dale J.L."/>
        </authorList>
    </citation>
    <scope>NUCLEOTIDE SEQUENCE</scope>
    <source>
        <strain evidence="3">2022EL-00758</strain>
    </source>
</reference>
<protein>
    <submittedName>
        <fullName evidence="2">DUF2732 domain-containing protein</fullName>
    </submittedName>
    <submittedName>
        <fullName evidence="3">DUF2732 family protein</fullName>
    </submittedName>
</protein>
<dbReference type="Proteomes" id="UP001076655">
    <property type="component" value="Unassembled WGS sequence"/>
</dbReference>
<dbReference type="AlphaFoldDB" id="A0A0D8LDW1"/>
<dbReference type="Proteomes" id="UP000650477">
    <property type="component" value="Unassembled WGS sequence"/>
</dbReference>
<evidence type="ECO:0000313" key="4">
    <source>
        <dbReference type="Proteomes" id="UP000032582"/>
    </source>
</evidence>
<dbReference type="RefSeq" id="WP_045137530.1">
    <property type="nucleotide sequence ID" value="NZ_CAXOOY010000002.1"/>
</dbReference>
<dbReference type="PATRIC" id="fig|582.24.peg.106"/>
<name>A0A0D8LDW1_MORMO</name>
<dbReference type="Pfam" id="PF10809">
    <property type="entry name" value="DUF2732"/>
    <property type="match status" value="1"/>
</dbReference>
<gene>
    <name evidence="2" type="ORF">CYG68_16175</name>
    <name evidence="3" type="ORF">N0392_19805</name>
    <name evidence="1" type="ORF">UA45_00375</name>
</gene>
<sequence length="73" mass="8507">MKSFPDPIFTPVAENIKANREDERKSLLNRFADRQRSLATKIMKEKLEQAEICQLLMDDADRFENEAGELNHV</sequence>
<accession>A0A0D8LDW1</accession>
<comment type="caution">
    <text evidence="1">The sequence shown here is derived from an EMBL/GenBank/DDBJ whole genome shotgun (WGS) entry which is preliminary data.</text>
</comment>
<dbReference type="EMBL" id="PKLF01000015">
    <property type="protein sequence ID" value="MBE8613926.1"/>
    <property type="molecule type" value="Genomic_DNA"/>
</dbReference>
<reference evidence="1 4" key="1">
    <citation type="submission" date="2015-02" db="EMBL/GenBank/DDBJ databases">
        <title>Whole genome shotgun sequencing of cultured foodborne pathogen.</title>
        <authorList>
            <person name="Timme R."/>
            <person name="Allard M.W."/>
            <person name="Strain E."/>
            <person name="Evans P.S."/>
            <person name="Brown E."/>
        </authorList>
    </citation>
    <scope>NUCLEOTIDE SEQUENCE [LARGE SCALE GENOMIC DNA]</scope>
    <source>
        <strain evidence="1 4">GCSL-TSO-24</strain>
    </source>
</reference>
<dbReference type="Proteomes" id="UP000032582">
    <property type="component" value="Unassembled WGS sequence"/>
</dbReference>
<proteinExistence type="predicted"/>
<dbReference type="EMBL" id="JZSH01000001">
    <property type="protein sequence ID" value="KJF79311.1"/>
    <property type="molecule type" value="Genomic_DNA"/>
</dbReference>
<evidence type="ECO:0000313" key="1">
    <source>
        <dbReference type="EMBL" id="KJF79311.1"/>
    </source>
</evidence>